<proteinExistence type="inferred from homology"/>
<feature type="region of interest" description="Disordered" evidence="3">
    <location>
        <begin position="93"/>
        <end position="125"/>
    </location>
</feature>
<name>A0A420EN50_9ALTE</name>
<feature type="compositionally biased region" description="Acidic residues" evidence="3">
    <location>
        <begin position="109"/>
        <end position="125"/>
    </location>
</feature>
<dbReference type="AlphaFoldDB" id="A0A420EN50"/>
<comment type="caution">
    <text evidence="4">The sequence shown here is derived from an EMBL/GenBank/DDBJ whole genome shotgun (WGS) entry which is preliminary data.</text>
</comment>
<evidence type="ECO:0000313" key="5">
    <source>
        <dbReference type="Proteomes" id="UP000286482"/>
    </source>
</evidence>
<comment type="similarity">
    <text evidence="1">Belongs to the MaoP family.</text>
</comment>
<organism evidence="4 5">
    <name type="scientific">Alginatibacterium sediminis</name>
    <dbReference type="NCBI Taxonomy" id="2164068"/>
    <lineage>
        <taxon>Bacteria</taxon>
        <taxon>Pseudomonadati</taxon>
        <taxon>Pseudomonadota</taxon>
        <taxon>Gammaproteobacteria</taxon>
        <taxon>Alteromonadales</taxon>
        <taxon>Alteromonadaceae</taxon>
        <taxon>Alginatibacterium</taxon>
    </lineage>
</organism>
<evidence type="ECO:0000256" key="3">
    <source>
        <dbReference type="SAM" id="MobiDB-lite"/>
    </source>
</evidence>
<keyword evidence="5" id="KW-1185">Reference proteome</keyword>
<dbReference type="Pfam" id="PF04219">
    <property type="entry name" value="DUF413"/>
    <property type="match status" value="1"/>
</dbReference>
<evidence type="ECO:0000256" key="2">
    <source>
        <dbReference type="ARBA" id="ARBA00093628"/>
    </source>
</evidence>
<protein>
    <recommendedName>
        <fullName evidence="2">Macrodomain Ori protein</fullName>
    </recommendedName>
</protein>
<dbReference type="EMBL" id="RAQO01000001">
    <property type="protein sequence ID" value="RKF22073.1"/>
    <property type="molecule type" value="Genomic_DNA"/>
</dbReference>
<dbReference type="InterPro" id="IPR007335">
    <property type="entry name" value="DUF413"/>
</dbReference>
<sequence>MSQAFESNRRFYDDKKFKRGFSRSGAFTIKEAELLERSGHAFKALDMGEREPSNEAEASFVACFRGLSEASNAEEKVWAKYKKLTGRKSFHGLVSNPAKKASTSAVTSDELDDIDESETVNDDDD</sequence>
<dbReference type="RefSeq" id="WP_120352876.1">
    <property type="nucleotide sequence ID" value="NZ_RAQO01000001.1"/>
</dbReference>
<evidence type="ECO:0000256" key="1">
    <source>
        <dbReference type="ARBA" id="ARBA00093464"/>
    </source>
</evidence>
<accession>A0A420EN50</accession>
<reference evidence="4 5" key="1">
    <citation type="submission" date="2018-09" db="EMBL/GenBank/DDBJ databases">
        <authorList>
            <person name="Wang Z."/>
        </authorList>
    </citation>
    <scope>NUCLEOTIDE SEQUENCE [LARGE SCALE GENOMIC DNA]</scope>
    <source>
        <strain evidence="4 5">ALS 81</strain>
    </source>
</reference>
<dbReference type="Proteomes" id="UP000286482">
    <property type="component" value="Unassembled WGS sequence"/>
</dbReference>
<dbReference type="OrthoDB" id="6400110at2"/>
<evidence type="ECO:0000313" key="4">
    <source>
        <dbReference type="EMBL" id="RKF22073.1"/>
    </source>
</evidence>
<gene>
    <name evidence="4" type="ORF">DBZ36_00040</name>
</gene>